<protein>
    <submittedName>
        <fullName evidence="1">Uncharacterized protein</fullName>
    </submittedName>
</protein>
<dbReference type="EMBL" id="JAEPRD010000061">
    <property type="protein sequence ID" value="KAG2202413.1"/>
    <property type="molecule type" value="Genomic_DNA"/>
</dbReference>
<keyword evidence="2" id="KW-1185">Reference proteome</keyword>
<name>A0A8H7R1A1_9FUNG</name>
<dbReference type="AlphaFoldDB" id="A0A8H7R1A1"/>
<evidence type="ECO:0000313" key="2">
    <source>
        <dbReference type="Proteomes" id="UP000603453"/>
    </source>
</evidence>
<sequence length="161" mass="18676">MDSGAGYLNEGPIYDLKSERNEDRHLEKIDEAYIKVIRKFRKRAELQGGYKSLPELWLDFAPIILKTIHLKSSPVQRLLTYTGDFHEFCDAFKEDTDLHEYKEYFEAMDFAWCTILAHSNVSATDRVRIINVLRDGQDRASKLGLQEVYAHATDKADDDED</sequence>
<proteinExistence type="predicted"/>
<accession>A0A8H7R1A1</accession>
<organism evidence="1 2">
    <name type="scientific">Mucor saturninus</name>
    <dbReference type="NCBI Taxonomy" id="64648"/>
    <lineage>
        <taxon>Eukaryota</taxon>
        <taxon>Fungi</taxon>
        <taxon>Fungi incertae sedis</taxon>
        <taxon>Mucoromycota</taxon>
        <taxon>Mucoromycotina</taxon>
        <taxon>Mucoromycetes</taxon>
        <taxon>Mucorales</taxon>
        <taxon>Mucorineae</taxon>
        <taxon>Mucoraceae</taxon>
        <taxon>Mucor</taxon>
    </lineage>
</organism>
<comment type="caution">
    <text evidence="1">The sequence shown here is derived from an EMBL/GenBank/DDBJ whole genome shotgun (WGS) entry which is preliminary data.</text>
</comment>
<dbReference type="OrthoDB" id="2238774at2759"/>
<reference evidence="1" key="1">
    <citation type="submission" date="2020-12" db="EMBL/GenBank/DDBJ databases">
        <title>Metabolic potential, ecology and presence of endohyphal bacteria is reflected in genomic diversity of Mucoromycotina.</title>
        <authorList>
            <person name="Muszewska A."/>
            <person name="Okrasinska A."/>
            <person name="Steczkiewicz K."/>
            <person name="Drgas O."/>
            <person name="Orlowska M."/>
            <person name="Perlinska-Lenart U."/>
            <person name="Aleksandrzak-Piekarczyk T."/>
            <person name="Szatraj K."/>
            <person name="Zielenkiewicz U."/>
            <person name="Pilsyk S."/>
            <person name="Malc E."/>
            <person name="Mieczkowski P."/>
            <person name="Kruszewska J.S."/>
            <person name="Biernat P."/>
            <person name="Pawlowska J."/>
        </authorList>
    </citation>
    <scope>NUCLEOTIDE SEQUENCE</scope>
    <source>
        <strain evidence="1">WA0000017839</strain>
    </source>
</reference>
<evidence type="ECO:0000313" key="1">
    <source>
        <dbReference type="EMBL" id="KAG2202413.1"/>
    </source>
</evidence>
<dbReference type="Proteomes" id="UP000603453">
    <property type="component" value="Unassembled WGS sequence"/>
</dbReference>
<gene>
    <name evidence="1" type="ORF">INT47_008884</name>
</gene>